<dbReference type="SUPFAM" id="SSF55931">
    <property type="entry name" value="Glutamine synthetase/guanido kinase"/>
    <property type="match status" value="1"/>
</dbReference>
<dbReference type="InterPro" id="IPR014746">
    <property type="entry name" value="Gln_synth/guanido_kin_cat_dom"/>
</dbReference>
<keyword evidence="13" id="KW-1185">Reference proteome</keyword>
<organism evidence="12 13">
    <name type="scientific">Capsaspora owczarzaki (strain ATCC 30864)</name>
    <dbReference type="NCBI Taxonomy" id="595528"/>
    <lineage>
        <taxon>Eukaryota</taxon>
        <taxon>Filasterea</taxon>
        <taxon>Capsaspora</taxon>
    </lineage>
</organism>
<keyword evidence="6 10" id="KW-0547">Nucleotide-binding</keyword>
<evidence type="ECO:0000313" key="13">
    <source>
        <dbReference type="Proteomes" id="UP000008743"/>
    </source>
</evidence>
<evidence type="ECO:0000256" key="2">
    <source>
        <dbReference type="ARBA" id="ARBA00008100"/>
    </source>
</evidence>
<dbReference type="GO" id="GO:0005524">
    <property type="term" value="F:ATP binding"/>
    <property type="evidence" value="ECO:0007669"/>
    <property type="project" value="UniProtKB-UniRule"/>
</dbReference>
<dbReference type="PANTHER" id="PTHR11164:SF0">
    <property type="entry name" value="GLUTAMATE--CYSTEINE LIGASE CATALYTIC SUBUNIT"/>
    <property type="match status" value="1"/>
</dbReference>
<evidence type="ECO:0000256" key="6">
    <source>
        <dbReference type="ARBA" id="ARBA00022741"/>
    </source>
</evidence>
<name>A0A0D2U9Q4_CAPO3</name>
<evidence type="ECO:0000256" key="4">
    <source>
        <dbReference type="ARBA" id="ARBA00022598"/>
    </source>
</evidence>
<dbReference type="FunCoup" id="A0A0D2U9Q4">
    <property type="interactions" value="181"/>
</dbReference>
<evidence type="ECO:0000256" key="8">
    <source>
        <dbReference type="ARBA" id="ARBA00030585"/>
    </source>
</evidence>
<proteinExistence type="inferred from homology"/>
<dbReference type="EMBL" id="KE346363">
    <property type="protein sequence ID" value="KJE91806.1"/>
    <property type="molecule type" value="Genomic_DNA"/>
</dbReference>
<evidence type="ECO:0000256" key="9">
    <source>
        <dbReference type="ARBA" id="ARBA00032122"/>
    </source>
</evidence>
<dbReference type="GO" id="GO:0017109">
    <property type="term" value="C:glutamate-cysteine ligase complex"/>
    <property type="evidence" value="ECO:0007669"/>
    <property type="project" value="TreeGrafter"/>
</dbReference>
<dbReference type="GO" id="GO:0006750">
    <property type="term" value="P:glutathione biosynthetic process"/>
    <property type="evidence" value="ECO:0007669"/>
    <property type="project" value="UniProtKB-UniRule"/>
</dbReference>
<dbReference type="OrthoDB" id="7939818at2759"/>
<evidence type="ECO:0000256" key="5">
    <source>
        <dbReference type="ARBA" id="ARBA00022684"/>
    </source>
</evidence>
<reference evidence="13" key="1">
    <citation type="submission" date="2011-02" db="EMBL/GenBank/DDBJ databases">
        <title>The Genome Sequence of Capsaspora owczarzaki ATCC 30864.</title>
        <authorList>
            <person name="Russ C."/>
            <person name="Cuomo C."/>
            <person name="Burger G."/>
            <person name="Gray M.W."/>
            <person name="Holland P.W.H."/>
            <person name="King N."/>
            <person name="Lang F.B.F."/>
            <person name="Roger A.J."/>
            <person name="Ruiz-Trillo I."/>
            <person name="Young S.K."/>
            <person name="Zeng Q."/>
            <person name="Gargeya S."/>
            <person name="Alvarado L."/>
            <person name="Berlin A."/>
            <person name="Chapman S.B."/>
            <person name="Chen Z."/>
            <person name="Freedman E."/>
            <person name="Gellesch M."/>
            <person name="Goldberg J."/>
            <person name="Griggs A."/>
            <person name="Gujja S."/>
            <person name="Heilman E."/>
            <person name="Heiman D."/>
            <person name="Howarth C."/>
            <person name="Mehta T."/>
            <person name="Neiman D."/>
            <person name="Pearson M."/>
            <person name="Roberts A."/>
            <person name="Saif S."/>
            <person name="Shea T."/>
            <person name="Shenoy N."/>
            <person name="Sisk P."/>
            <person name="Stolte C."/>
            <person name="Sykes S."/>
            <person name="White J."/>
            <person name="Yandava C."/>
            <person name="Haas B."/>
            <person name="Nusbaum C."/>
            <person name="Birren B."/>
        </authorList>
    </citation>
    <scope>NUCLEOTIDE SEQUENCE</scope>
    <source>
        <strain evidence="13">ATCC 30864</strain>
    </source>
</reference>
<evidence type="ECO:0000256" key="1">
    <source>
        <dbReference type="ARBA" id="ARBA00005006"/>
    </source>
</evidence>
<keyword evidence="4 10" id="KW-0436">Ligase</keyword>
<evidence type="ECO:0000256" key="7">
    <source>
        <dbReference type="ARBA" id="ARBA00022840"/>
    </source>
</evidence>
<comment type="pathway">
    <text evidence="1 10">Sulfur metabolism; glutathione biosynthesis; glutathione from L-cysteine and L-glutamate: step 1/2.</text>
</comment>
<evidence type="ECO:0000256" key="11">
    <source>
        <dbReference type="SAM" id="MobiDB-lite"/>
    </source>
</evidence>
<sequence>MGLLSEGTPLSWADVQASGVPDTVRHHGILQFLSIYRRLKDRRGDCLKFGDEVEYIIATLIPSASVGGSSSGSGSNGNSSSTASGNAHPAQAEQHEQLPPQADRTARVCLRAQYILEQLGQEEHHVDAKLLKMLWRPEYGRFMIEGTPGQPYAGSISDFLTVESNMRLRRETVQALLRPNEVALTVTNFPLLGTPNFTEPPAAPRGPAARSLFFPDEAINAHRRFPTLTQNIRERRGKRVAINMPVFRDVNTPKPFAPKYDDEEADAAALPEHIYMDAMGFGMGCCCLQVTFQACSIDEARHLYDQLAVIAPVMLALTAATPIFRGYLADVDCRWNTISQSVDDRTQEEQGKAPLKSSRFVIPKSRYDSIDSYISQDPALRASHNDIPLVMDHGHYATLRNGGVDHLLAQHVAHLFIRDPLVVYRERLNQDDENESDHFENIQSTNWQTMRFKPPPPNSSIGWRVEFRVMEVQLTDFENAAFTLFIVLLTRAILSFDLLFYIPISKVDENMQTAQKRDAVSSGKFFFRKNLTRAVDDDSYELMDVNTIINGQEGAFPGLLPLLNQYLDSMEIDFQSRSLLASYFELISKRASGELITTAKWMREFVQQHPEYKKDSVVSGPIAFDLVKLCADLGNGIATAERLLGPLPTQPAQ</sequence>
<dbReference type="AlphaFoldDB" id="A0A0D2U9Q4"/>
<dbReference type="InterPro" id="IPR004308">
    <property type="entry name" value="GCS"/>
</dbReference>
<dbReference type="GO" id="GO:0004357">
    <property type="term" value="F:glutamate-cysteine ligase activity"/>
    <property type="evidence" value="ECO:0007669"/>
    <property type="project" value="UniProtKB-UniRule"/>
</dbReference>
<comment type="catalytic activity">
    <reaction evidence="10">
        <text>L-cysteine + L-glutamate + ATP = gamma-L-glutamyl-L-cysteine + ADP + phosphate + H(+)</text>
        <dbReference type="Rhea" id="RHEA:13285"/>
        <dbReference type="ChEBI" id="CHEBI:15378"/>
        <dbReference type="ChEBI" id="CHEBI:29985"/>
        <dbReference type="ChEBI" id="CHEBI:30616"/>
        <dbReference type="ChEBI" id="CHEBI:35235"/>
        <dbReference type="ChEBI" id="CHEBI:43474"/>
        <dbReference type="ChEBI" id="CHEBI:58173"/>
        <dbReference type="ChEBI" id="CHEBI:456216"/>
        <dbReference type="EC" id="6.3.2.2"/>
    </reaction>
</comment>
<feature type="region of interest" description="Disordered" evidence="11">
    <location>
        <begin position="65"/>
        <end position="102"/>
    </location>
</feature>
<dbReference type="Gene3D" id="3.30.590.50">
    <property type="match status" value="2"/>
</dbReference>
<dbReference type="RefSeq" id="XP_004363729.1">
    <property type="nucleotide sequence ID" value="XM_004363672.2"/>
</dbReference>
<accession>A0A0D2U9Q4</accession>
<dbReference type="EC" id="6.3.2.2" evidence="3 10"/>
<protein>
    <recommendedName>
        <fullName evidence="3 10">Glutamate--cysteine ligase</fullName>
        <ecNumber evidence="3 10">6.3.2.2</ecNumber>
    </recommendedName>
    <alternativeName>
        <fullName evidence="9 10">Gamma-ECS</fullName>
    </alternativeName>
    <alternativeName>
        <fullName evidence="8 10">Gamma-glutamylcysteine synthetase</fullName>
    </alternativeName>
</protein>
<keyword evidence="5 10" id="KW-0317">Glutathione biosynthesis</keyword>
<feature type="compositionally biased region" description="Low complexity" evidence="11">
    <location>
        <begin position="76"/>
        <end position="87"/>
    </location>
</feature>
<dbReference type="PhylomeDB" id="A0A0D2U9Q4"/>
<dbReference type="InParanoid" id="A0A0D2U9Q4"/>
<dbReference type="FunFam" id="3.30.590.50:FF:000001">
    <property type="entry name" value="Glutamate-cysteine ligase Gcs1"/>
    <property type="match status" value="1"/>
</dbReference>
<keyword evidence="7 10" id="KW-0067">ATP-binding</keyword>
<dbReference type="PANTHER" id="PTHR11164">
    <property type="entry name" value="GLUTAMATE CYSTEINE LIGASE"/>
    <property type="match status" value="1"/>
</dbReference>
<dbReference type="Gene3D" id="1.10.8.960">
    <property type="match status" value="1"/>
</dbReference>
<dbReference type="OMA" id="IAHMFIR"/>
<comment type="similarity">
    <text evidence="2 10">Belongs to the glutamate--cysteine ligase type 3 family.</text>
</comment>
<evidence type="ECO:0000256" key="3">
    <source>
        <dbReference type="ARBA" id="ARBA00012220"/>
    </source>
</evidence>
<dbReference type="UniPathway" id="UPA00142">
    <property type="reaction ID" value="UER00209"/>
</dbReference>
<dbReference type="eggNOG" id="KOG3754">
    <property type="taxonomic scope" value="Eukaryota"/>
</dbReference>
<evidence type="ECO:0000313" key="12">
    <source>
        <dbReference type="EMBL" id="KJE91806.1"/>
    </source>
</evidence>
<dbReference type="Proteomes" id="UP000008743">
    <property type="component" value="Unassembled WGS sequence"/>
</dbReference>
<gene>
    <name evidence="12" type="ORF">CAOG_002890</name>
</gene>
<evidence type="ECO:0000256" key="10">
    <source>
        <dbReference type="RuleBase" id="RU367135"/>
    </source>
</evidence>
<dbReference type="FunFam" id="3.30.590.50:FF:000002">
    <property type="entry name" value="Glutamate--cysteine ligase catalytic subunit"/>
    <property type="match status" value="1"/>
</dbReference>
<dbReference type="Pfam" id="PF03074">
    <property type="entry name" value="GCS"/>
    <property type="match status" value="1"/>
</dbReference>
<dbReference type="STRING" id="595528.A0A0D2U9Q4"/>